<evidence type="ECO:0000256" key="1">
    <source>
        <dbReference type="SAM" id="SignalP"/>
    </source>
</evidence>
<dbReference type="EMBL" id="BAABWH010000006">
    <property type="protein sequence ID" value="GAA6146183.1"/>
    <property type="molecule type" value="Genomic_DNA"/>
</dbReference>
<reference evidence="3 4" key="1">
    <citation type="submission" date="2024-04" db="EMBL/GenBank/DDBJ databases">
        <title>Draft genome sequence of Thalassolituus maritimus NBRC 116585.</title>
        <authorList>
            <person name="Miyakawa T."/>
            <person name="Kusuya Y."/>
            <person name="Miura T."/>
        </authorList>
    </citation>
    <scope>NUCLEOTIDE SEQUENCE [LARGE SCALE GENOMIC DNA]</scope>
    <source>
        <strain evidence="3 4">5NW40-0001</strain>
    </source>
</reference>
<dbReference type="InterPro" id="IPR012938">
    <property type="entry name" value="Glc/Sorbosone_DH"/>
</dbReference>
<sequence length="386" mass="41807">MAHNVERLTMLISKHRVCRLSVFLTVLASLTAATKVVAEPPIVSAPEVEAPKVDVVVTGLDRPWGMTEVAPGKLLISQKAGSFVLVDVATQTKTAIAGAPKVVDDGQGGLLDVAVPPEYKQGGWVYFTYSAPVQKQSATALARARLNLKSGLLTDRQTLLVTTSVTDTSQHFGSRIAFDDQHVFFTVGDRGVRDNGQNLKTHAGSVIRLKRDGSVPDDNPFVGRSDALDEIWSYGHRNPQGIAFDGDGLFWLIEHGPRGGDELNLIEPGKNYGWPVVSQGKEYWGPIAVGVKQKAGMEPAAKVYTPSIAPSSLLSVKGDTYGWQGDLLAGALVLTHLNRIEMKDDKPVAEIRYFEDKKQRLRAMAEGADGTIWIATDAGELWQLTP</sequence>
<protein>
    <submittedName>
        <fullName evidence="3">PQQ-dependent sugar dehydrogenase</fullName>
    </submittedName>
</protein>
<dbReference type="Pfam" id="PF07995">
    <property type="entry name" value="GSDH"/>
    <property type="match status" value="1"/>
</dbReference>
<gene>
    <name evidence="3" type="ORF">NBRC116585_23010</name>
</gene>
<dbReference type="PANTHER" id="PTHR19328:SF75">
    <property type="entry name" value="ALDOSE SUGAR DEHYDROGENASE YLII"/>
    <property type="match status" value="1"/>
</dbReference>
<proteinExistence type="predicted"/>
<evidence type="ECO:0000313" key="3">
    <source>
        <dbReference type="EMBL" id="GAA6146183.1"/>
    </source>
</evidence>
<keyword evidence="4" id="KW-1185">Reference proteome</keyword>
<dbReference type="Gene3D" id="2.120.10.30">
    <property type="entry name" value="TolB, C-terminal domain"/>
    <property type="match status" value="1"/>
</dbReference>
<feature type="signal peptide" evidence="1">
    <location>
        <begin position="1"/>
        <end position="38"/>
    </location>
</feature>
<feature type="domain" description="Glucose/Sorbosone dehydrogenase" evidence="2">
    <location>
        <begin position="60"/>
        <end position="380"/>
    </location>
</feature>
<accession>A0ABQ0A1A0</accession>
<evidence type="ECO:0000259" key="2">
    <source>
        <dbReference type="Pfam" id="PF07995"/>
    </source>
</evidence>
<dbReference type="Proteomes" id="UP001481413">
    <property type="component" value="Unassembled WGS sequence"/>
</dbReference>
<name>A0ABQ0A1A0_9GAMM</name>
<organism evidence="3 4">
    <name type="scientific">Thalassolituus maritimus</name>
    <dbReference type="NCBI Taxonomy" id="484498"/>
    <lineage>
        <taxon>Bacteria</taxon>
        <taxon>Pseudomonadati</taxon>
        <taxon>Pseudomonadota</taxon>
        <taxon>Gammaproteobacteria</taxon>
        <taxon>Oceanospirillales</taxon>
        <taxon>Oceanospirillaceae</taxon>
        <taxon>Thalassolituus</taxon>
    </lineage>
</organism>
<keyword evidence="1" id="KW-0732">Signal</keyword>
<comment type="caution">
    <text evidence="3">The sequence shown here is derived from an EMBL/GenBank/DDBJ whole genome shotgun (WGS) entry which is preliminary data.</text>
</comment>
<dbReference type="SUPFAM" id="SSF50952">
    <property type="entry name" value="Soluble quinoprotein glucose dehydrogenase"/>
    <property type="match status" value="1"/>
</dbReference>
<evidence type="ECO:0000313" key="4">
    <source>
        <dbReference type="Proteomes" id="UP001481413"/>
    </source>
</evidence>
<feature type="chain" id="PRO_5045905552" evidence="1">
    <location>
        <begin position="39"/>
        <end position="386"/>
    </location>
</feature>
<dbReference type="PANTHER" id="PTHR19328">
    <property type="entry name" value="HEDGEHOG-INTERACTING PROTEIN"/>
    <property type="match status" value="1"/>
</dbReference>
<dbReference type="InterPro" id="IPR011042">
    <property type="entry name" value="6-blade_b-propeller_TolB-like"/>
</dbReference>
<dbReference type="InterPro" id="IPR011041">
    <property type="entry name" value="Quinoprot_gluc/sorb_DH_b-prop"/>
</dbReference>